<evidence type="ECO:0000259" key="1">
    <source>
        <dbReference type="PROSITE" id="PS51184"/>
    </source>
</evidence>
<evidence type="ECO:0000313" key="3">
    <source>
        <dbReference type="Proteomes" id="UP000683000"/>
    </source>
</evidence>
<name>A0A8I3ADK0_9AGAM</name>
<dbReference type="AlphaFoldDB" id="A0A8I3ADK0"/>
<dbReference type="InterPro" id="IPR041667">
    <property type="entry name" value="Cupin_8"/>
</dbReference>
<accession>A0A8I3ADK0</accession>
<gene>
    <name evidence="2" type="ORF">JVT61DRAFT_12810</name>
</gene>
<dbReference type="OrthoDB" id="424465at2759"/>
<dbReference type="Pfam" id="PF13621">
    <property type="entry name" value="Cupin_8"/>
    <property type="match status" value="2"/>
</dbReference>
<keyword evidence="3" id="KW-1185">Reference proteome</keyword>
<dbReference type="SUPFAM" id="SSF51197">
    <property type="entry name" value="Clavaminate synthase-like"/>
    <property type="match status" value="1"/>
</dbReference>
<dbReference type="Gene3D" id="2.60.120.10">
    <property type="entry name" value="Jelly Rolls"/>
    <property type="match status" value="2"/>
</dbReference>
<dbReference type="EMBL" id="JAGFBS010000006">
    <property type="protein sequence ID" value="KAG6378545.1"/>
    <property type="molecule type" value="Genomic_DNA"/>
</dbReference>
<evidence type="ECO:0000313" key="2">
    <source>
        <dbReference type="EMBL" id="KAG6378545.1"/>
    </source>
</evidence>
<reference evidence="2" key="1">
    <citation type="submission" date="2021-03" db="EMBL/GenBank/DDBJ databases">
        <title>Evolutionary innovations through gain and loss of genes in the ectomycorrhizal Boletales.</title>
        <authorList>
            <person name="Wu G."/>
            <person name="Miyauchi S."/>
            <person name="Morin E."/>
            <person name="Yang Z.-L."/>
            <person name="Xu J."/>
            <person name="Martin F.M."/>
        </authorList>
    </citation>
    <scope>NUCLEOTIDE SEQUENCE</scope>
    <source>
        <strain evidence="2">BR01</strain>
    </source>
</reference>
<dbReference type="PANTHER" id="PTHR12461">
    <property type="entry name" value="HYPOXIA-INDUCIBLE FACTOR 1 ALPHA INHIBITOR-RELATED"/>
    <property type="match status" value="1"/>
</dbReference>
<comment type="caution">
    <text evidence="2">The sequence shown here is derived from an EMBL/GenBank/DDBJ whole genome shotgun (WGS) entry which is preliminary data.</text>
</comment>
<dbReference type="Proteomes" id="UP000683000">
    <property type="component" value="Unassembled WGS sequence"/>
</dbReference>
<organism evidence="2 3">
    <name type="scientific">Boletus reticuloceps</name>
    <dbReference type="NCBI Taxonomy" id="495285"/>
    <lineage>
        <taxon>Eukaryota</taxon>
        <taxon>Fungi</taxon>
        <taxon>Dikarya</taxon>
        <taxon>Basidiomycota</taxon>
        <taxon>Agaricomycotina</taxon>
        <taxon>Agaricomycetes</taxon>
        <taxon>Agaricomycetidae</taxon>
        <taxon>Boletales</taxon>
        <taxon>Boletineae</taxon>
        <taxon>Boletaceae</taxon>
        <taxon>Boletoideae</taxon>
        <taxon>Boletus</taxon>
    </lineage>
</organism>
<sequence>MNGSSYHVLDRPPTPLEFARLVHLSRPVVIRGISYELHWVSLERLTRCFSGIECPALTKWTDDYLVQMMGDQSISVAVTPNGRADAVTRAPDGKLYFAEPFIDSMTLRDLFEKLRSGDTNVYYLQSQNGNLYSQYFFSDGEDVSEFASLRADVPPEVDFVRDALGSSPDHHHVLQPLRDCVDRTPDAVNLWIGSSDSVTSIHSARRLLREHVHCRPWYQTFHIVTTKRGMVFGRSCATHAIIVALLTKVERLYPHAVYTRADATGELYLLPSHEASPVRWSSVSDPDLADALPPEAHPIQITLTAGDTLYLPVGWWHFVRQSGDVTIALNWWYDAELEGVNWVWLNMLRGDHVP</sequence>
<feature type="domain" description="JmjC" evidence="1">
    <location>
        <begin position="164"/>
        <end position="348"/>
    </location>
</feature>
<dbReference type="PROSITE" id="PS51184">
    <property type="entry name" value="JMJC"/>
    <property type="match status" value="1"/>
</dbReference>
<dbReference type="PANTHER" id="PTHR12461:SF99">
    <property type="entry name" value="BIFUNCTIONAL PEPTIDASE AND (3S)-LYSYL HYDROXYLASE JMJD7"/>
    <property type="match status" value="1"/>
</dbReference>
<protein>
    <recommendedName>
        <fullName evidence="1">JmjC domain-containing protein</fullName>
    </recommendedName>
</protein>
<proteinExistence type="predicted"/>
<dbReference type="InterPro" id="IPR003347">
    <property type="entry name" value="JmjC_dom"/>
</dbReference>
<dbReference type="InterPro" id="IPR014710">
    <property type="entry name" value="RmlC-like_jellyroll"/>
</dbReference>